<name>A0A127Z2Y1_9BASI</name>
<evidence type="ECO:0000256" key="1">
    <source>
        <dbReference type="SAM" id="MobiDB-lite"/>
    </source>
</evidence>
<evidence type="ECO:0000259" key="2">
    <source>
        <dbReference type="Pfam" id="PF12169"/>
    </source>
</evidence>
<evidence type="ECO:0000259" key="3">
    <source>
        <dbReference type="Pfam" id="PF22608"/>
    </source>
</evidence>
<reference evidence="4" key="1">
    <citation type="submission" date="2014-06" db="EMBL/GenBank/DDBJ databases">
        <authorList>
            <person name="Ju J."/>
            <person name="Zhang J."/>
        </authorList>
    </citation>
    <scope>NUCLEOTIDE SEQUENCE</scope>
    <source>
        <strain evidence="4">SscI8</strain>
    </source>
</reference>
<dbReference type="AlphaFoldDB" id="A0A127Z2Y1"/>
<dbReference type="Gene3D" id="1.10.8.60">
    <property type="match status" value="1"/>
</dbReference>
<feature type="region of interest" description="Disordered" evidence="1">
    <location>
        <begin position="459"/>
        <end position="479"/>
    </location>
</feature>
<feature type="compositionally biased region" description="Polar residues" evidence="1">
    <location>
        <begin position="469"/>
        <end position="479"/>
    </location>
</feature>
<dbReference type="Pfam" id="PF12169">
    <property type="entry name" value="DNA_pol3_gamma3"/>
    <property type="match status" value="1"/>
</dbReference>
<dbReference type="Gene3D" id="1.20.272.10">
    <property type="match status" value="1"/>
</dbReference>
<dbReference type="GO" id="GO:0006260">
    <property type="term" value="P:DNA replication"/>
    <property type="evidence" value="ECO:0007669"/>
    <property type="project" value="InterPro"/>
</dbReference>
<dbReference type="GO" id="GO:0003677">
    <property type="term" value="F:DNA binding"/>
    <property type="evidence" value="ECO:0007669"/>
    <property type="project" value="InterPro"/>
</dbReference>
<dbReference type="InterPro" id="IPR022754">
    <property type="entry name" value="DNA_pol_III_gamma-3"/>
</dbReference>
<dbReference type="InterPro" id="IPR008921">
    <property type="entry name" value="DNA_pol3_clamp-load_cplx_C"/>
</dbReference>
<evidence type="ECO:0000313" key="4">
    <source>
        <dbReference type="EMBL" id="CDR88188.1"/>
    </source>
</evidence>
<dbReference type="InterPro" id="IPR045085">
    <property type="entry name" value="HLD_clamp_pol_III_gamma_tau"/>
</dbReference>
<dbReference type="SUPFAM" id="SSF48019">
    <property type="entry name" value="post-AAA+ oligomerization domain-like"/>
    <property type="match status" value="1"/>
</dbReference>
<feature type="domain" description="DNA polymerase III gamma subunit" evidence="2">
    <location>
        <begin position="52"/>
        <end position="183"/>
    </location>
</feature>
<protein>
    <submittedName>
        <fullName evidence="4">Uncharacterized protein</fullName>
    </submittedName>
</protein>
<dbReference type="GO" id="GO:0003887">
    <property type="term" value="F:DNA-directed DNA polymerase activity"/>
    <property type="evidence" value="ECO:0007669"/>
    <property type="project" value="InterPro"/>
</dbReference>
<gene>
    <name evidence="4" type="ORF">SPSC_03848</name>
</gene>
<accession>A0A127Z2Y1</accession>
<organism evidence="4">
    <name type="scientific">Sporisorium scitamineum</name>
    <dbReference type="NCBI Taxonomy" id="49012"/>
    <lineage>
        <taxon>Eukaryota</taxon>
        <taxon>Fungi</taxon>
        <taxon>Dikarya</taxon>
        <taxon>Basidiomycota</taxon>
        <taxon>Ustilaginomycotina</taxon>
        <taxon>Ustilaginomycetes</taxon>
        <taxon>Ustilaginales</taxon>
        <taxon>Ustilaginaceae</taxon>
        <taxon>Sporisorium</taxon>
    </lineage>
</organism>
<proteinExistence type="predicted"/>
<dbReference type="EMBL" id="LK056673">
    <property type="protein sequence ID" value="CDR88188.1"/>
    <property type="molecule type" value="Genomic_DNA"/>
</dbReference>
<feature type="domain" description="DNA polymerase III subunit gamma/tau helical lid" evidence="3">
    <location>
        <begin position="4"/>
        <end position="48"/>
    </location>
</feature>
<sequence>MLLVEHLASVLKQEQLGLPPDMLTLIAHQSQVLVRKALSLLDQAISYARYDVKLHDIAQALGIIDHRAITLLVTAIVQCNADRALKEVQDGEHAGYDLTKLMTQLAWYIHNITLVQVLNEPAGCLPHLTPNELSVLQQMAKLRSKSDWQRIFAATTQLTLNVSHLPTLHLMLEMGMLQLMLLTPTSELSNLLVQLDNVLVHSPMPLRPQVTINSAPAPSRSVAADTSVNFPCMQGDEIEAAQGPKKASVPSVQSNDQAMASAALPTPSSQAANSWCVLVDDVCKARPALAFVLKRSHLIAFGHEAVQVVFEHKTFWWHAANNAYKRSLICSLLCKQFSEDIALQIVALDALSGQRECKSCEGWQAIEVQALAHEGVHAIASILGREVRCIEPVQNEVVDNQLGAHLTKSDERWAAMTPSQGSFWSSHACLAIASALQHISPTTSSTPCSITHSKASPVSLHMPLKRSSRASLGDSNAKH</sequence>
<dbReference type="Pfam" id="PF22608">
    <property type="entry name" value="DNAX_ATPase_lid"/>
    <property type="match status" value="1"/>
</dbReference>